<dbReference type="SUPFAM" id="SSF56112">
    <property type="entry name" value="Protein kinase-like (PK-like)"/>
    <property type="match status" value="1"/>
</dbReference>
<dbReference type="Gene3D" id="1.10.510.10">
    <property type="entry name" value="Transferase(Phosphotransferase) domain 1"/>
    <property type="match status" value="1"/>
</dbReference>
<protein>
    <submittedName>
        <fullName evidence="1">Lipopolysaccharide core heptose(I) kinase RfaP</fullName>
        <ecNumber evidence="1">2.7.1.-</ecNumber>
    </submittedName>
</protein>
<dbReference type="Pfam" id="PF06293">
    <property type="entry name" value="Kdo"/>
    <property type="match status" value="1"/>
</dbReference>
<organism evidence="1 2">
    <name type="scientific">Accumulibacter regalis</name>
    <dbReference type="NCBI Taxonomy" id="522306"/>
    <lineage>
        <taxon>Bacteria</taxon>
        <taxon>Pseudomonadati</taxon>
        <taxon>Pseudomonadota</taxon>
        <taxon>Betaproteobacteria</taxon>
        <taxon>Candidatus Accumulibacter</taxon>
    </lineage>
</organism>
<reference evidence="1" key="1">
    <citation type="submission" date="2014-02" db="EMBL/GenBank/DDBJ databases">
        <title>Expanding our view of genomic diversity in Candidatus Accumulibacter clades.</title>
        <authorList>
            <person name="Skennerton C.T."/>
            <person name="Barr J.J."/>
            <person name="Slater F.R."/>
            <person name="Bond P.L."/>
            <person name="Tyson G.W."/>
        </authorList>
    </citation>
    <scope>NUCLEOTIDE SEQUENCE [LARGE SCALE GENOMIC DNA]</scope>
</reference>
<dbReference type="InterPro" id="IPR008271">
    <property type="entry name" value="Ser/Thr_kinase_AS"/>
</dbReference>
<dbReference type="Proteomes" id="UP000022141">
    <property type="component" value="Unassembled WGS sequence"/>
</dbReference>
<dbReference type="GO" id="GO:0004672">
    <property type="term" value="F:protein kinase activity"/>
    <property type="evidence" value="ECO:0007669"/>
    <property type="project" value="InterPro"/>
</dbReference>
<dbReference type="eggNOG" id="COG0515">
    <property type="taxonomic scope" value="Bacteria"/>
</dbReference>
<sequence>MRKWWINPQYASSEAGERFGDIDHVFALDGETMAQDSLSRVLRVGVGGKRYYVKRYTGNGKNLRRRWFGLRRWLGPPRVRAEWRNLLAFRAWGIPTATLVAYGLERRFGGFLRGALVTEEIPDTMDLAYLAQSNDPRLADRAWLTQVSRQIARLTRTLHDAGFAHNDLKWRNLLVDGGPSPTVYLIDCPSGNYYRGTILEYRIVKDLACLDKLASKTLSRSQRLRFYLAYTRNSRLDNGDRQRIAKIVGFFDGRD</sequence>
<accession>A0A011NSN6</accession>
<dbReference type="STRING" id="1454004.AW11_03353"/>
<evidence type="ECO:0000313" key="1">
    <source>
        <dbReference type="EMBL" id="EXI85773.1"/>
    </source>
</evidence>
<keyword evidence="2" id="KW-1185">Reference proteome</keyword>
<dbReference type="InterPro" id="IPR011009">
    <property type="entry name" value="Kinase-like_dom_sf"/>
</dbReference>
<dbReference type="EC" id="2.7.1.-" evidence="1"/>
<gene>
    <name evidence="1" type="primary">rfaP_1</name>
    <name evidence="1" type="ORF">AW11_03353</name>
</gene>
<comment type="caution">
    <text evidence="1">The sequence shown here is derived from an EMBL/GenBank/DDBJ whole genome shotgun (WGS) entry which is preliminary data.</text>
</comment>
<keyword evidence="1" id="KW-0808">Transferase</keyword>
<keyword evidence="1" id="KW-0418">Kinase</keyword>
<name>A0A011NSN6_ACCRE</name>
<dbReference type="EMBL" id="JEMY01000050">
    <property type="protein sequence ID" value="EXI85773.1"/>
    <property type="molecule type" value="Genomic_DNA"/>
</dbReference>
<proteinExistence type="predicted"/>
<dbReference type="PROSITE" id="PS00108">
    <property type="entry name" value="PROTEIN_KINASE_ST"/>
    <property type="match status" value="1"/>
</dbReference>
<evidence type="ECO:0000313" key="2">
    <source>
        <dbReference type="Proteomes" id="UP000022141"/>
    </source>
</evidence>
<dbReference type="AlphaFoldDB" id="A0A011NSN6"/>
<dbReference type="PATRIC" id="fig|1454004.3.peg.3457"/>